<keyword evidence="3" id="KW-1133">Transmembrane helix</keyword>
<evidence type="ECO:0000313" key="5">
    <source>
        <dbReference type="EMBL" id="KAA3457068.1"/>
    </source>
</evidence>
<keyword evidence="3" id="KW-0812">Transmembrane</keyword>
<feature type="transmembrane region" description="Helical" evidence="3">
    <location>
        <begin position="50"/>
        <end position="68"/>
    </location>
</feature>
<name>A0A5B6UIL9_9ROSI</name>
<gene>
    <name evidence="5" type="ORF">EPI10_003790</name>
</gene>
<feature type="transmembrane region" description="Helical" evidence="3">
    <location>
        <begin position="211"/>
        <end position="231"/>
    </location>
</feature>
<comment type="caution">
    <text evidence="5">The sequence shown here is derived from an EMBL/GenBank/DDBJ whole genome shotgun (WGS) entry which is preliminary data.</text>
</comment>
<accession>A0A5B6UIL9</accession>
<comment type="similarity">
    <text evidence="2">Belongs to the HAK/KUP transporter (TC 2.A.72.3) family.</text>
</comment>
<evidence type="ECO:0000256" key="1">
    <source>
        <dbReference type="ARBA" id="ARBA00004651"/>
    </source>
</evidence>
<feature type="transmembrane region" description="Helical" evidence="3">
    <location>
        <begin position="12"/>
        <end position="34"/>
    </location>
</feature>
<evidence type="ECO:0000256" key="3">
    <source>
        <dbReference type="SAM" id="Phobius"/>
    </source>
</evidence>
<dbReference type="InterPro" id="IPR003855">
    <property type="entry name" value="K+_transporter"/>
</dbReference>
<proteinExistence type="inferred from homology"/>
<dbReference type="InterPro" id="IPR053951">
    <property type="entry name" value="K_trans_N"/>
</dbReference>
<dbReference type="Pfam" id="PF02705">
    <property type="entry name" value="K_trans"/>
    <property type="match status" value="2"/>
</dbReference>
<evidence type="ECO:0000313" key="6">
    <source>
        <dbReference type="Proteomes" id="UP000325315"/>
    </source>
</evidence>
<dbReference type="AlphaFoldDB" id="A0A5B6UIL9"/>
<evidence type="ECO:0000256" key="2">
    <source>
        <dbReference type="ARBA" id="ARBA00008440"/>
    </source>
</evidence>
<sequence>MVDRSYQCKDVLILAYQSFGVLFGDLSISPLYVFKSTFSGNLSNYQSEDVIFGALSLIFWTLTLLSLFKHVIILLNADDNGEGGIFPLYSLLCRHAKFSLLPNHQTADEELSTYHNPCYSYRNPQSPTVKRFAERHKKAKTALLLLVLFGTCLLICVGFLTPAISVRSAIEGVKVRSSELHYGVVLIIACILLVGLFVLQHRGTYRVAFMFAPIVILWSFIIAAIGVYNILKWNPRVYKALSPYYIYTFFRDTRYDGWISLGGVLLCVTGAEAMFADLGQYTAASIRIGGHYVVIPSLSWLAASFSYNSVCCPRKTLKACFCMQISFFCIIYPCLVLQYMGQAAFLSKNFAAVSTSFYASIPGKLLHSTLQNRGYKVSI</sequence>
<protein>
    <submittedName>
        <fullName evidence="5">Potassium transporter 3 isoform X2</fullName>
    </submittedName>
</protein>
<keyword evidence="3" id="KW-0472">Membrane</keyword>
<dbReference type="GO" id="GO:0005886">
    <property type="term" value="C:plasma membrane"/>
    <property type="evidence" value="ECO:0007669"/>
    <property type="project" value="UniProtKB-SubCell"/>
</dbReference>
<feature type="transmembrane region" description="Helical" evidence="3">
    <location>
        <begin position="257"/>
        <end position="276"/>
    </location>
</feature>
<dbReference type="OrthoDB" id="504708at2759"/>
<dbReference type="PANTHER" id="PTHR30540">
    <property type="entry name" value="OSMOTIC STRESS POTASSIUM TRANSPORTER"/>
    <property type="match status" value="1"/>
</dbReference>
<feature type="transmembrane region" description="Helical" evidence="3">
    <location>
        <begin position="316"/>
        <end position="340"/>
    </location>
</feature>
<keyword evidence="6" id="KW-1185">Reference proteome</keyword>
<feature type="transmembrane region" description="Helical" evidence="3">
    <location>
        <begin position="180"/>
        <end position="199"/>
    </location>
</feature>
<dbReference type="EMBL" id="SMMG02000011">
    <property type="protein sequence ID" value="KAA3457068.1"/>
    <property type="molecule type" value="Genomic_DNA"/>
</dbReference>
<feature type="domain" description="K+ potassium transporter integral membrane" evidence="4">
    <location>
        <begin position="14"/>
        <end position="298"/>
    </location>
</feature>
<reference evidence="6" key="1">
    <citation type="journal article" date="2019" name="Plant Biotechnol. J.">
        <title>Genome sequencing of the Australian wild diploid species Gossypium australe highlights disease resistance and delayed gland morphogenesis.</title>
        <authorList>
            <person name="Cai Y."/>
            <person name="Cai X."/>
            <person name="Wang Q."/>
            <person name="Wang P."/>
            <person name="Zhang Y."/>
            <person name="Cai C."/>
            <person name="Xu Y."/>
            <person name="Wang K."/>
            <person name="Zhou Z."/>
            <person name="Wang C."/>
            <person name="Geng S."/>
            <person name="Li B."/>
            <person name="Dong Q."/>
            <person name="Hou Y."/>
            <person name="Wang H."/>
            <person name="Ai P."/>
            <person name="Liu Z."/>
            <person name="Yi F."/>
            <person name="Sun M."/>
            <person name="An G."/>
            <person name="Cheng J."/>
            <person name="Zhang Y."/>
            <person name="Shi Q."/>
            <person name="Xie Y."/>
            <person name="Shi X."/>
            <person name="Chang Y."/>
            <person name="Huang F."/>
            <person name="Chen Y."/>
            <person name="Hong S."/>
            <person name="Mi L."/>
            <person name="Sun Q."/>
            <person name="Zhang L."/>
            <person name="Zhou B."/>
            <person name="Peng R."/>
            <person name="Zhang X."/>
            <person name="Liu F."/>
        </authorList>
    </citation>
    <scope>NUCLEOTIDE SEQUENCE [LARGE SCALE GENOMIC DNA]</scope>
    <source>
        <strain evidence="6">cv. PA1801</strain>
    </source>
</reference>
<dbReference type="GO" id="GO:0015079">
    <property type="term" value="F:potassium ion transmembrane transporter activity"/>
    <property type="evidence" value="ECO:0007669"/>
    <property type="project" value="InterPro"/>
</dbReference>
<organism evidence="5 6">
    <name type="scientific">Gossypium australe</name>
    <dbReference type="NCBI Taxonomy" id="47621"/>
    <lineage>
        <taxon>Eukaryota</taxon>
        <taxon>Viridiplantae</taxon>
        <taxon>Streptophyta</taxon>
        <taxon>Embryophyta</taxon>
        <taxon>Tracheophyta</taxon>
        <taxon>Spermatophyta</taxon>
        <taxon>Magnoliopsida</taxon>
        <taxon>eudicotyledons</taxon>
        <taxon>Gunneridae</taxon>
        <taxon>Pentapetalae</taxon>
        <taxon>rosids</taxon>
        <taxon>malvids</taxon>
        <taxon>Malvales</taxon>
        <taxon>Malvaceae</taxon>
        <taxon>Malvoideae</taxon>
        <taxon>Gossypium</taxon>
    </lineage>
</organism>
<comment type="subcellular location">
    <subcellularLocation>
        <location evidence="1">Cell membrane</location>
        <topology evidence="1">Multi-pass membrane protein</topology>
    </subcellularLocation>
</comment>
<feature type="transmembrane region" description="Helical" evidence="3">
    <location>
        <begin position="141"/>
        <end position="160"/>
    </location>
</feature>
<dbReference type="Proteomes" id="UP000325315">
    <property type="component" value="Unassembled WGS sequence"/>
</dbReference>
<feature type="domain" description="K+ potassium transporter integral membrane" evidence="4">
    <location>
        <begin position="323"/>
        <end position="367"/>
    </location>
</feature>
<evidence type="ECO:0000259" key="4">
    <source>
        <dbReference type="Pfam" id="PF02705"/>
    </source>
</evidence>
<dbReference type="PANTHER" id="PTHR30540:SF108">
    <property type="entry name" value="POTASSIUM TRANSPORTER 3"/>
    <property type="match status" value="1"/>
</dbReference>